<dbReference type="OrthoDB" id="10447971at2759"/>
<feature type="compositionally biased region" description="Low complexity" evidence="1">
    <location>
        <begin position="886"/>
        <end position="895"/>
    </location>
</feature>
<feature type="compositionally biased region" description="Polar residues" evidence="1">
    <location>
        <begin position="560"/>
        <end position="572"/>
    </location>
</feature>
<keyword evidence="3" id="KW-1185">Reference proteome</keyword>
<protein>
    <submittedName>
        <fullName evidence="2">Uncharacterized protein</fullName>
    </submittedName>
</protein>
<feature type="region of interest" description="Disordered" evidence="1">
    <location>
        <begin position="939"/>
        <end position="960"/>
    </location>
</feature>
<evidence type="ECO:0000313" key="2">
    <source>
        <dbReference type="EMBL" id="EFJ45097.1"/>
    </source>
</evidence>
<feature type="compositionally biased region" description="Gly residues" evidence="1">
    <location>
        <begin position="876"/>
        <end position="885"/>
    </location>
</feature>
<organism evidence="3">
    <name type="scientific">Volvox carteri f. nagariensis</name>
    <dbReference type="NCBI Taxonomy" id="3068"/>
    <lineage>
        <taxon>Eukaryota</taxon>
        <taxon>Viridiplantae</taxon>
        <taxon>Chlorophyta</taxon>
        <taxon>core chlorophytes</taxon>
        <taxon>Chlorophyceae</taxon>
        <taxon>CS clade</taxon>
        <taxon>Chlamydomonadales</taxon>
        <taxon>Volvocaceae</taxon>
        <taxon>Volvox</taxon>
    </lineage>
</organism>
<gene>
    <name evidence="2" type="ORF">VOLCADRAFT_94589</name>
</gene>
<dbReference type="Proteomes" id="UP000001058">
    <property type="component" value="Unassembled WGS sequence"/>
</dbReference>
<name>D8U569_VOLCA</name>
<sequence length="1147" mass="117009">MLERGVATELIAISKGQRRRLQAINMDTQTPVGSLDAWLHGCPASAAPPRALKSPFPVEARRERSKTLSEPMPIPRLHNSHCARAPCCHCLADGDGFMVPGEAHGRMLVNISDPTQMQLESPIDCVLESEGTVRCGRFAASPSDPLSSALISRQAALAIQSVVVGNAVSAAAQCAPLPCPCKARSPFAAAQESCSTKPKLDTAALTLSCNRSTPCPDVGQDLTSVGAFTHSNPVSASTLTIYEAQLNLGCCDTEATTRYGRLFPTVGARSDAQPISRGPSRSLASPTHFIDTAASLPAMPARATVSLASLCTALSSPASHVTLAGANSRCCSYKGSKVQAAAAAPATVISAVGAADAATAAFSRTLASPPETSNRTAADSAATPCLLPYIGGPQYDKSTLCTAAVAALLPPIERNNLEGEAALSSRAASYLPILMLAHQVGSLDAWLESPYPGCGIGIPALQVCQGQTRSRSMLGGPSRSLPTPDCATASMNAVRTITCKSTSQDAAGQTASTTPAPDSLQLPLMLSSQTDTYFVVSRGTCSFKRKSLLSEQLRKATSLPQTNIISSDQSPKASAGLGKDPDVLTDKGNAPERLVAGACVLSHKDPTAHSPDGPAAPVCSSSISSGSRVAAAKLQPEKPAGLHSRCSNISTSRASPFSNKQPLLMVLGSCSEDIDAGSSACGGGGSLCCSSSAGCYSSSSNILHYSRGDRDDGSNEPLYLQPQPQRLLPLLQQDQYPGSGGTLRAAACTATAAAAGPPGEPSPPPHVEATQRAVSTGQCQEPQGFGGLLERGPSSDLWSPQLGQTVPPCHTAPDTPPAPLAPALISAMSSPATATASFSPAHVARASAATTTTSSTPEDKSRNGLESCRGVKDDVPGGGGGGNGGADSEAAAGSATDLTSGGDESCPGSKSQSNAVQLAVAAHLATACVDVASNTVAAEAERPSEEGEHQPAGVEEGSRRGPRGVCFASLFETVLVLPATTDSGGGGGAHRVVRPFGVMDEQTLLRHSRSMGHGVVGLDRSRSLGGLGGSLDAMAAVGANAGWPETSIDARLRDVVNARRSFDVSKAMSMSRASGGGSSRRGGGFFGATAALEAEVPPVMYEGTVRHGLPRKAAAAALARTTSQPISDAVIRPLLFAEEVAEDPTEA</sequence>
<dbReference type="EMBL" id="GL378359">
    <property type="protein sequence ID" value="EFJ45097.1"/>
    <property type="molecule type" value="Genomic_DNA"/>
</dbReference>
<dbReference type="AlphaFoldDB" id="D8U569"/>
<evidence type="ECO:0000256" key="1">
    <source>
        <dbReference type="SAM" id="MobiDB-lite"/>
    </source>
</evidence>
<dbReference type="GeneID" id="9616563"/>
<feature type="compositionally biased region" description="Basic and acidic residues" evidence="1">
    <location>
        <begin position="857"/>
        <end position="875"/>
    </location>
</feature>
<feature type="region of interest" description="Disordered" evidence="1">
    <location>
        <begin position="781"/>
        <end position="822"/>
    </location>
</feature>
<dbReference type="RefSeq" id="XP_002953773.1">
    <property type="nucleotide sequence ID" value="XM_002953727.1"/>
</dbReference>
<feature type="region of interest" description="Disordered" evidence="1">
    <location>
        <begin position="560"/>
        <end position="579"/>
    </location>
</feature>
<feature type="compositionally biased region" description="Basic and acidic residues" evidence="1">
    <location>
        <begin position="939"/>
        <end position="949"/>
    </location>
</feature>
<dbReference type="KEGG" id="vcn:VOLCADRAFT_94589"/>
<evidence type="ECO:0000313" key="3">
    <source>
        <dbReference type="Proteomes" id="UP000001058"/>
    </source>
</evidence>
<feature type="region of interest" description="Disordered" evidence="1">
    <location>
        <begin position="848"/>
        <end position="911"/>
    </location>
</feature>
<reference evidence="2 3" key="1">
    <citation type="journal article" date="2010" name="Science">
        <title>Genomic analysis of organismal complexity in the multicellular green alga Volvox carteri.</title>
        <authorList>
            <person name="Prochnik S.E."/>
            <person name="Umen J."/>
            <person name="Nedelcu A.M."/>
            <person name="Hallmann A."/>
            <person name="Miller S.M."/>
            <person name="Nishii I."/>
            <person name="Ferris P."/>
            <person name="Kuo A."/>
            <person name="Mitros T."/>
            <person name="Fritz-Laylin L.K."/>
            <person name="Hellsten U."/>
            <person name="Chapman J."/>
            <person name="Simakov O."/>
            <person name="Rensing S.A."/>
            <person name="Terry A."/>
            <person name="Pangilinan J."/>
            <person name="Kapitonov V."/>
            <person name="Jurka J."/>
            <person name="Salamov A."/>
            <person name="Shapiro H."/>
            <person name="Schmutz J."/>
            <person name="Grimwood J."/>
            <person name="Lindquist E."/>
            <person name="Lucas S."/>
            <person name="Grigoriev I.V."/>
            <person name="Schmitt R."/>
            <person name="Kirk D."/>
            <person name="Rokhsar D.S."/>
        </authorList>
    </citation>
    <scope>NUCLEOTIDE SEQUENCE [LARGE SCALE GENOMIC DNA]</scope>
    <source>
        <strain evidence="3">f. Nagariensis / Eve</strain>
    </source>
</reference>
<dbReference type="InParanoid" id="D8U569"/>
<proteinExistence type="predicted"/>
<accession>D8U569</accession>